<sequence>MENRERRDPISMIRERLYSFTKSMNGNLVEQSGNYVIEAGNIRAEIDVDQDKMSFELYDGDKLIMQNDNADLETILQNIEGYALPDEGVVEVNKAA</sequence>
<evidence type="ECO:0000313" key="1">
    <source>
        <dbReference type="EMBL" id="KKR99639.1"/>
    </source>
</evidence>
<organism evidence="1 2">
    <name type="scientific">Candidatus Uhrbacteria bacterium GW2011_GWC1_41_20</name>
    <dbReference type="NCBI Taxonomy" id="1618983"/>
    <lineage>
        <taxon>Bacteria</taxon>
        <taxon>Candidatus Uhriibacteriota</taxon>
    </lineage>
</organism>
<dbReference type="AlphaFoldDB" id="A0A0G0VFD8"/>
<dbReference type="Proteomes" id="UP000033930">
    <property type="component" value="Unassembled WGS sequence"/>
</dbReference>
<reference evidence="1 2" key="1">
    <citation type="journal article" date="2015" name="Nature">
        <title>rRNA introns, odd ribosomes, and small enigmatic genomes across a large radiation of phyla.</title>
        <authorList>
            <person name="Brown C.T."/>
            <person name="Hug L.A."/>
            <person name="Thomas B.C."/>
            <person name="Sharon I."/>
            <person name="Castelle C.J."/>
            <person name="Singh A."/>
            <person name="Wilkins M.J."/>
            <person name="Williams K.H."/>
            <person name="Banfield J.F."/>
        </authorList>
    </citation>
    <scope>NUCLEOTIDE SEQUENCE [LARGE SCALE GENOMIC DNA]</scope>
</reference>
<evidence type="ECO:0000313" key="2">
    <source>
        <dbReference type="Proteomes" id="UP000033930"/>
    </source>
</evidence>
<name>A0A0G0VFD8_9BACT</name>
<gene>
    <name evidence="1" type="ORF">UU50_C0004G0020</name>
</gene>
<accession>A0A0G0VFD8</accession>
<dbReference type="EMBL" id="LCAW01000004">
    <property type="protein sequence ID" value="KKR99639.1"/>
    <property type="molecule type" value="Genomic_DNA"/>
</dbReference>
<comment type="caution">
    <text evidence="1">The sequence shown here is derived from an EMBL/GenBank/DDBJ whole genome shotgun (WGS) entry which is preliminary data.</text>
</comment>
<proteinExistence type="predicted"/>
<protein>
    <submittedName>
        <fullName evidence="1">Uncharacterized protein</fullName>
    </submittedName>
</protein>